<dbReference type="EMBL" id="CABPSQ010000002">
    <property type="protein sequence ID" value="VVE64250.1"/>
    <property type="molecule type" value="Genomic_DNA"/>
</dbReference>
<reference evidence="2 3" key="1">
    <citation type="submission" date="2019-08" db="EMBL/GenBank/DDBJ databases">
        <authorList>
            <person name="Peeters C."/>
        </authorList>
    </citation>
    <scope>NUCLEOTIDE SEQUENCE [LARGE SCALE GENOMIC DNA]</scope>
    <source>
        <strain evidence="2 3">LMG 31118</strain>
    </source>
</reference>
<sequence length="726" mass="78910">MPYRSHCRVTHASPQYGMPPAGQSTHQPTRQPPRQLTHQLTRMCADADVGLARSLRRARTTHAACRGTQRRASSVSCHRQQGDVPCHTGKAWPAALALLLVANMISPVASGIPRGATHRTQPGKEAPSFVDGQAAASTPLRASSDGVAVRPVEFLPIKSDYTLSEFLGAVAASSAPFQHTGGALIEMYALVTGDTVDAGTRRSIDQWTEALDFATGLIPDVGLSRIPGEAAGIAAEGIDGRVPDAGRLMSVVQSADARNWQSRGVVRARPDFARMYKDRRTHAGRRNDASHSVAAAQNGPDETPPSLPEPVGAALPSASDMSGAGNGPATLARPDWHIEGEHEHLRGYAQSFSADRLPDDRRGRLILLGGRHYLRGEAGYYHAMRGRSADHWLVSPPRGSGHVAQVPVTYDPATGAWRAEKPLRLCGGGCGPSREASPDSIAVDRQKIFDALAHLDDSAREGIRYAFNDLSLLHLTRSNRPDLHMMRDNSIIDHREALRVSMKRIRRDLPLVRQQEEASLITTMHYYWNRYSEAFCQENSEILFHYLLANNIPTERVRMITVQPKNRPPHVLVLYTESERLIGVLESATPQPPLNLEPDGISDMLFAREIYESRDSTVLLDPWSRARATSFANANHAVDLVDALDAAFSDIGHRPGNRYRVSITRPLGARRTGTGRQASVGSRGSVGSNSLSGQSTGATSWNSETGQVPGPPRESIDLPQAQPVSV</sequence>
<name>A0A5E4ZWB8_9BURK</name>
<feature type="region of interest" description="Disordered" evidence="1">
    <location>
        <begin position="1"/>
        <end position="35"/>
    </location>
</feature>
<evidence type="ECO:0000313" key="3">
    <source>
        <dbReference type="Proteomes" id="UP000414136"/>
    </source>
</evidence>
<feature type="region of interest" description="Disordered" evidence="1">
    <location>
        <begin position="662"/>
        <end position="726"/>
    </location>
</feature>
<organism evidence="2 3">
    <name type="scientific">Pandoraea captiosa</name>
    <dbReference type="NCBI Taxonomy" id="2508302"/>
    <lineage>
        <taxon>Bacteria</taxon>
        <taxon>Pseudomonadati</taxon>
        <taxon>Pseudomonadota</taxon>
        <taxon>Betaproteobacteria</taxon>
        <taxon>Burkholderiales</taxon>
        <taxon>Burkholderiaceae</taxon>
        <taxon>Pandoraea</taxon>
    </lineage>
</organism>
<evidence type="ECO:0000256" key="1">
    <source>
        <dbReference type="SAM" id="MobiDB-lite"/>
    </source>
</evidence>
<dbReference type="RefSeq" id="WP_150624515.1">
    <property type="nucleotide sequence ID" value="NZ_CABPSQ010000002.1"/>
</dbReference>
<dbReference type="Proteomes" id="UP000414136">
    <property type="component" value="Unassembled WGS sequence"/>
</dbReference>
<protein>
    <submittedName>
        <fullName evidence="2">Uncharacterized protein</fullName>
    </submittedName>
</protein>
<evidence type="ECO:0000313" key="2">
    <source>
        <dbReference type="EMBL" id="VVE64250.1"/>
    </source>
</evidence>
<gene>
    <name evidence="2" type="ORF">PCA31118_01542</name>
</gene>
<dbReference type="AlphaFoldDB" id="A0A5E4ZWB8"/>
<proteinExistence type="predicted"/>
<keyword evidence="3" id="KW-1185">Reference proteome</keyword>
<accession>A0A5E4ZWB8</accession>
<feature type="compositionally biased region" description="Polar residues" evidence="1">
    <location>
        <begin position="694"/>
        <end position="706"/>
    </location>
</feature>
<feature type="region of interest" description="Disordered" evidence="1">
    <location>
        <begin position="113"/>
        <end position="132"/>
    </location>
</feature>
<feature type="compositionally biased region" description="Polar residues" evidence="1">
    <location>
        <begin position="22"/>
        <end position="35"/>
    </location>
</feature>
<feature type="compositionally biased region" description="Low complexity" evidence="1">
    <location>
        <begin position="679"/>
        <end position="693"/>
    </location>
</feature>
<dbReference type="OrthoDB" id="8937167at2"/>
<feature type="region of interest" description="Disordered" evidence="1">
    <location>
        <begin position="280"/>
        <end position="331"/>
    </location>
</feature>